<keyword evidence="1" id="KW-0472">Membrane</keyword>
<feature type="transmembrane region" description="Helical" evidence="1">
    <location>
        <begin position="59"/>
        <end position="78"/>
    </location>
</feature>
<sequence length="121" mass="13438">MYEKTAITSWITAVALCLITLISAMSKHNLSYQTLVSILSYIGVYAISLYLAKHNGSEKIILTFVNVLAVAMLVAMMVNAVRSFSAFMMILLLIVSIIGAITGIMAIWYNNRFEKNNSNEH</sequence>
<feature type="transmembrane region" description="Helical" evidence="1">
    <location>
        <begin position="7"/>
        <end position="26"/>
    </location>
</feature>
<dbReference type="Proteomes" id="UP000763447">
    <property type="component" value="Unassembled WGS sequence"/>
</dbReference>
<protein>
    <submittedName>
        <fullName evidence="2">Uncharacterized protein</fullName>
    </submittedName>
</protein>
<keyword evidence="1" id="KW-0812">Transmembrane</keyword>
<evidence type="ECO:0000256" key="1">
    <source>
        <dbReference type="SAM" id="Phobius"/>
    </source>
</evidence>
<feature type="transmembrane region" description="Helical" evidence="1">
    <location>
        <begin position="32"/>
        <end position="52"/>
    </location>
</feature>
<keyword evidence="3" id="KW-1185">Reference proteome</keyword>
<feature type="transmembrane region" description="Helical" evidence="1">
    <location>
        <begin position="84"/>
        <end position="109"/>
    </location>
</feature>
<dbReference type="RefSeq" id="WP_168924401.1">
    <property type="nucleotide sequence ID" value="NZ_JAAXLJ010000003.1"/>
</dbReference>
<gene>
    <name evidence="2" type="ORF">HC026_02485</name>
</gene>
<evidence type="ECO:0000313" key="2">
    <source>
        <dbReference type="EMBL" id="NLR17783.1"/>
    </source>
</evidence>
<dbReference type="EMBL" id="JAAXLJ010000003">
    <property type="protein sequence ID" value="NLR17783.1"/>
    <property type="molecule type" value="Genomic_DNA"/>
</dbReference>
<keyword evidence="1" id="KW-1133">Transmembrane helix</keyword>
<accession>A0ABX1KY81</accession>
<reference evidence="2 3" key="1">
    <citation type="submission" date="2020-04" db="EMBL/GenBank/DDBJ databases">
        <title>A novel species of genus Lactobacillus that was isolated from fermented food Zha-chili.</title>
        <authorList>
            <person name="Zhang Z."/>
        </authorList>
    </citation>
    <scope>NUCLEOTIDE SEQUENCE [LARGE SCALE GENOMIC DNA]</scope>
    <source>
        <strain evidence="3">HBUAS51383</strain>
    </source>
</reference>
<organism evidence="2 3">
    <name type="scientific">Secundilactobacillus angelensis</name>
    <dbReference type="NCBI Taxonomy" id="2722706"/>
    <lineage>
        <taxon>Bacteria</taxon>
        <taxon>Bacillati</taxon>
        <taxon>Bacillota</taxon>
        <taxon>Bacilli</taxon>
        <taxon>Lactobacillales</taxon>
        <taxon>Lactobacillaceae</taxon>
        <taxon>Secundilactobacillus</taxon>
    </lineage>
</organism>
<comment type="caution">
    <text evidence="2">The sequence shown here is derived from an EMBL/GenBank/DDBJ whole genome shotgun (WGS) entry which is preliminary data.</text>
</comment>
<name>A0ABX1KY81_9LACO</name>
<proteinExistence type="predicted"/>
<evidence type="ECO:0000313" key="3">
    <source>
        <dbReference type="Proteomes" id="UP000763447"/>
    </source>
</evidence>